<evidence type="ECO:0000256" key="1">
    <source>
        <dbReference type="ARBA" id="ARBA00023054"/>
    </source>
</evidence>
<accession>A0A3B4GVC1</accession>
<organism evidence="5">
    <name type="scientific">Pundamilia nyererei</name>
    <dbReference type="NCBI Taxonomy" id="303518"/>
    <lineage>
        <taxon>Eukaryota</taxon>
        <taxon>Metazoa</taxon>
        <taxon>Chordata</taxon>
        <taxon>Craniata</taxon>
        <taxon>Vertebrata</taxon>
        <taxon>Euteleostomi</taxon>
        <taxon>Actinopterygii</taxon>
        <taxon>Neopterygii</taxon>
        <taxon>Teleostei</taxon>
        <taxon>Neoteleostei</taxon>
        <taxon>Acanthomorphata</taxon>
        <taxon>Ovalentaria</taxon>
        <taxon>Cichlomorphae</taxon>
        <taxon>Cichliformes</taxon>
        <taxon>Cichlidae</taxon>
        <taxon>African cichlids</taxon>
        <taxon>Pseudocrenilabrinae</taxon>
        <taxon>Haplochromini</taxon>
        <taxon>Pundamilia</taxon>
    </lineage>
</organism>
<protein>
    <submittedName>
        <fullName evidence="5">Ciliary rootlet coiled-coil, rootletin family member 2</fullName>
    </submittedName>
</protein>
<sequence length="1671" mass="193660">KLEESLLQSDGSSGERSLTLQEEGQESRATPVPVSSRIRQIITHNLAEDPAESSEFSALEERRDLRGRLSPSQMDQDQLVVKQSGLTERQLDQILMLQPAVDSDQHSVSTEAMQPQNKERAYRQKLLAYQEAQQRQVQLVQKLQTKVIQYKKRCGELEEQVLEKTSETEKMRLLGHLDKVEYLQRVEQDLNVAIQNKSAQLEEEQKSASLSQVNSMLREQLDQVGTVNKGLTESLWKAREDAESCDTRLRREQETCASRLSWEQAHVRALWRQAASLRSSFTQLRTFTDTLSDMRTECVAASRQLHAACMNLEARVTQGSPCGGVEMSALERQLKDKLKEAMQLQAQCDAEKVKLNSILELTDTMKHLQSQNSEKDISLNTMQISLDRMETRRTEDKAEMEILHTEIQALQKILHHVHQLQELRARLGAALEQVDTLREHQQERDAERRELEQKIQDVRRESQEDKKALEESLRDSNRYRRSLELISEKSSLEKLLSGLQQEVDSQRAEMEVLRSSSLELQRQRDLLRQQREDLEMQLARQNTEAQRLQELEGKHSDLRRELVMVKEALSQITLQKEVLEDDKASLTLALSKLQIESQSAAQELAFNKLQNQEAALKDSLDKMAALSEGLAKDKVELSRILLQTEGEKRELCERRREAEAERAAAREDAARAQKEMMDLLAEKQALESSHSHLQDLCLKLEAELSLLQKEKAQALEKRSQRAEKESLETALFESQELASSLEAERSRLEGERRGLLSANEALTEAAQMRADAERQCAQAKEERSKLEEKLAQVERSTLLTLTSKQQIHREQLEAERQQKEQQRAELMLQREQAEEQLRRQCEELRAHSQKELQQVREELARLKQEFGQSLLQAENEKQQMEAEKAVLTEKLASLREDLATAEMDMDRLQRESLRKQEQDKNQMAVLQSELRELQLHFEESLNSHESDKKSLTEQVRELNQQREHAQQEEGEDGRFKGQRELIEAHREIQGCAQERDKLRKDVVDLRRLLGNETREKEAIQASNQELRALVKRAESDNSLRRAVEENEQKVAVLEEQRSSMQQEATALRSGMRELEKSRLQVRRELQELRRQVKVLEGENIRQKQELRELQARVCEEEQKEEEARREAFTLKQRVLECEAGREAVLNEVAGLQRRVMELESTEHQNRELLQEKETFQWQSDQRHRETTAQLEAALEDARAQIKELSMQVGVAKNKAQSVEEQLEVSDAKCRDLELKLAGLYAALRRTVGINHVRLSDKPGSRRRFPSPWRGESVANGSLLSVSYGEDKELDLESVNTALREFQQELTDAQRDRKESLEATEGRVRSLELSQRALEGELQRAQLRVAELDAEAGALQERLTDMRRKLGESEDRCASEERLATSLAQAEQHESQLREQIHKLSNTLNDSRSNTGALQEQITQLQRALTASEQDRRLLQERLDKTRDALSESKRLNHMLAEQNQNLQRVQENSNFNISELEKHNRTLKESLKQQQEAELQTSQQLHREKKELQEKVANLQSFLQKRESERAEIEKVVTRFGKDKSALRKALEKVEMERLRKEEEAASVARAREELEQRVWSLEQQLAGKQNEMQTLQAHISQSEHAHAHRLLEVTARHHQELDMETERLRDNQLQAEQALESREKAHRQRVRGLEEQLLALKEQLDQETRRRQAY</sequence>
<dbReference type="PANTHER" id="PTHR23159:SF63">
    <property type="entry name" value="CILIARY ROOTLET COILED-COIL, ROOTLETIN FAMILY MEMBER 2"/>
    <property type="match status" value="1"/>
</dbReference>
<feature type="coiled-coil region" evidence="2">
    <location>
        <begin position="420"/>
        <end position="596"/>
    </location>
</feature>
<keyword evidence="1 2" id="KW-0175">Coiled coil</keyword>
<name>A0A3B4GVC1_9CICH</name>
<feature type="domain" description="Rootletin-like coiled-coil" evidence="4">
    <location>
        <begin position="123"/>
        <end position="301"/>
    </location>
</feature>
<feature type="coiled-coil region" evidence="2">
    <location>
        <begin position="1633"/>
        <end position="1667"/>
    </location>
</feature>
<dbReference type="GO" id="GO:0097546">
    <property type="term" value="C:ciliary base"/>
    <property type="evidence" value="ECO:0007669"/>
    <property type="project" value="Ensembl"/>
</dbReference>
<dbReference type="PANTHER" id="PTHR23159">
    <property type="entry name" value="CENTROSOMAL PROTEIN 2"/>
    <property type="match status" value="1"/>
</dbReference>
<feature type="coiled-coil region" evidence="2">
    <location>
        <begin position="1291"/>
        <end position="1595"/>
    </location>
</feature>
<evidence type="ECO:0000256" key="2">
    <source>
        <dbReference type="SAM" id="Coils"/>
    </source>
</evidence>
<dbReference type="GO" id="GO:0046849">
    <property type="term" value="P:bone remodeling"/>
    <property type="evidence" value="ECO:0007669"/>
    <property type="project" value="Ensembl"/>
</dbReference>
<feature type="coiled-coil region" evidence="2">
    <location>
        <begin position="140"/>
        <end position="203"/>
    </location>
</feature>
<proteinExistence type="predicted"/>
<evidence type="ECO:0000259" key="4">
    <source>
        <dbReference type="Pfam" id="PF15035"/>
    </source>
</evidence>
<dbReference type="Ensembl" id="ENSPNYT00000027606.1">
    <property type="protein sequence ID" value="ENSPNYP00000026945.1"/>
    <property type="gene ID" value="ENSPNYG00000020272.1"/>
</dbReference>
<dbReference type="GeneTree" id="ENSGT00940000164964"/>
<evidence type="ECO:0000313" key="5">
    <source>
        <dbReference type="Ensembl" id="ENSPNYP00000026945.1"/>
    </source>
</evidence>
<dbReference type="Pfam" id="PF15035">
    <property type="entry name" value="Rootletin"/>
    <property type="match status" value="1"/>
</dbReference>
<evidence type="ECO:0000256" key="3">
    <source>
        <dbReference type="SAM" id="MobiDB-lite"/>
    </source>
</evidence>
<dbReference type="STRING" id="303518.ENSPNYP00000026945"/>
<reference evidence="5" key="1">
    <citation type="submission" date="2023-09" db="UniProtKB">
        <authorList>
            <consortium name="Ensembl"/>
        </authorList>
    </citation>
    <scope>IDENTIFICATION</scope>
</reference>
<feature type="region of interest" description="Disordered" evidence="3">
    <location>
        <begin position="1"/>
        <end position="36"/>
    </location>
</feature>
<feature type="compositionally biased region" description="Polar residues" evidence="3">
    <location>
        <begin position="1"/>
        <end position="22"/>
    </location>
</feature>
<feature type="coiled-coil region" evidence="2">
    <location>
        <begin position="327"/>
        <end position="354"/>
    </location>
</feature>
<dbReference type="InterPro" id="IPR055167">
    <property type="entry name" value="Rootletin-like_CC"/>
</dbReference>
<feature type="region of interest" description="Disordered" evidence="3">
    <location>
        <begin position="940"/>
        <end position="974"/>
    </location>
</feature>